<dbReference type="InterPro" id="IPR041027">
    <property type="entry name" value="FtsK_alpha"/>
</dbReference>
<keyword evidence="5" id="KW-0238">DNA-binding</keyword>
<dbReference type="GO" id="GO:0007059">
    <property type="term" value="P:chromosome segregation"/>
    <property type="evidence" value="ECO:0007669"/>
    <property type="project" value="UniProtKB-KW"/>
</dbReference>
<feature type="compositionally biased region" description="Basic and acidic residues" evidence="7">
    <location>
        <begin position="89"/>
        <end position="106"/>
    </location>
</feature>
<dbReference type="InterPro" id="IPR036388">
    <property type="entry name" value="WH-like_DNA-bd_sf"/>
</dbReference>
<protein>
    <submittedName>
        <fullName evidence="9">FtsK/SpoIIIE family protein</fullName>
    </submittedName>
</protein>
<sequence length="877" mass="99335">MLEKKRKKRRRKGRDALKEWVERFKKWLLVDRDVKKKKEKYTNVYDETYEEEYEEFEPQVAPIPVANKHLTIRTTNIYPKQAVEQAIERRKASERRRNERVLHQETSHASSAPRKQRVKRDNNGFQFPLIPDELPTVDSIQEREGERQRTRKVEDRPQPKVQHVSEQRSTSRTVRPAEGKKPFRPTEVISPIYGRKRPEQREEEEKGEQILNTLVHPMLLKKAEDPAYKDIREKEDVMVSNSEQQPSVLEEIHMIPEYSISMKEEIVFEKEENETEDQEKEASFIVSPSLTTERFMPDEELVEWQEANEKEAVIVEEEPTPASSNEMGQEESVHPIQRESTPVPLAVDFRQEQRTVPPFSRPGIEEHTEAYEARIEREKPPKWNGPSTTVPTSAVQVGGMYKKPGFSLLTTPPSVQTEDAEYVDQQQQVLASTLHNFNVNAEVIGAVRGPTVTRYEIQPAPGVKVNKITNLVDDIKLSLAARDIRIEAPIPGRSAVGIEVPNEQSTPVFLRSILESNVFKEASSPLTVALGMDIGGEPIVADLAKMPHGLIAGATGSGKSVCINSIILSLLYKATPDQVRLLLVDPKMVELAPYNRLPHLVAPVVTDPKQATAALKWAVQEMDSRYEKFAEAGARDITRYNDLMRRAFPDEKAYLMPSIVIIIDELADLMMVAPQDVEEAICRIAQKARACGIHLLVATQRPSVDVITGLIKANIPTRVAFSVSSQTDSRTILDMNGAERLLGRGDMLYLSSGSSKPVRLQGPYVSDDEIETVTEYVRAQAEPNYLFEKEDLTQAMTSENTDELFAEVVLFCVEHGQASASLLQRNFQIGYNRAARLIDMMEEKGFISGQTGNSKPRDVFLTRTEYDNLFGGDSRRE</sequence>
<dbReference type="EMBL" id="AWSJ01000222">
    <property type="protein sequence ID" value="ERI08208.1"/>
    <property type="molecule type" value="Genomic_DNA"/>
</dbReference>
<dbReference type="InterPro" id="IPR003593">
    <property type="entry name" value="AAA+_ATPase"/>
</dbReference>
<organism evidence="9 10">
    <name type="scientific">Aneurinibacillus aneurinilyticus ATCC 12856</name>
    <dbReference type="NCBI Taxonomy" id="649747"/>
    <lineage>
        <taxon>Bacteria</taxon>
        <taxon>Bacillati</taxon>
        <taxon>Bacillota</taxon>
        <taxon>Bacilli</taxon>
        <taxon>Bacillales</taxon>
        <taxon>Paenibacillaceae</taxon>
        <taxon>Aneurinibacillus group</taxon>
        <taxon>Aneurinibacillus</taxon>
    </lineage>
</organism>
<dbReference type="GO" id="GO:0003677">
    <property type="term" value="F:DNA binding"/>
    <property type="evidence" value="ECO:0007669"/>
    <property type="project" value="UniProtKB-KW"/>
</dbReference>
<keyword evidence="2 6" id="KW-0547">Nucleotide-binding</keyword>
<evidence type="ECO:0000256" key="7">
    <source>
        <dbReference type="SAM" id="MobiDB-lite"/>
    </source>
</evidence>
<keyword evidence="4 6" id="KW-0067">ATP-binding</keyword>
<dbReference type="InterPro" id="IPR018541">
    <property type="entry name" value="Ftsk_gamma"/>
</dbReference>
<dbReference type="PANTHER" id="PTHR22683">
    <property type="entry name" value="SPORULATION PROTEIN RELATED"/>
    <property type="match status" value="1"/>
</dbReference>
<dbReference type="SMART" id="SM00382">
    <property type="entry name" value="AAA"/>
    <property type="match status" value="1"/>
</dbReference>
<dbReference type="AlphaFoldDB" id="U1X112"/>
<evidence type="ECO:0000313" key="10">
    <source>
        <dbReference type="Proteomes" id="UP000016511"/>
    </source>
</evidence>
<accession>U1X112</accession>
<dbReference type="PROSITE" id="PS50901">
    <property type="entry name" value="FTSK"/>
    <property type="match status" value="1"/>
</dbReference>
<dbReference type="InterPro" id="IPR002543">
    <property type="entry name" value="FtsK_dom"/>
</dbReference>
<dbReference type="SUPFAM" id="SSF46785">
    <property type="entry name" value="Winged helix' DNA-binding domain"/>
    <property type="match status" value="1"/>
</dbReference>
<gene>
    <name evidence="9" type="ORF">HMPREF0083_03688</name>
</gene>
<dbReference type="eggNOG" id="COG1674">
    <property type="taxonomic scope" value="Bacteria"/>
</dbReference>
<keyword evidence="10" id="KW-1185">Reference proteome</keyword>
<evidence type="ECO:0000259" key="8">
    <source>
        <dbReference type="PROSITE" id="PS50901"/>
    </source>
</evidence>
<feature type="domain" description="FtsK" evidence="8">
    <location>
        <begin position="536"/>
        <end position="730"/>
    </location>
</feature>
<comment type="similarity">
    <text evidence="1">Belongs to the FtsK/SpoIIIE/SftA family.</text>
</comment>
<evidence type="ECO:0000256" key="3">
    <source>
        <dbReference type="ARBA" id="ARBA00022829"/>
    </source>
</evidence>
<feature type="compositionally biased region" description="Basic and acidic residues" evidence="7">
    <location>
        <begin position="140"/>
        <end position="166"/>
    </location>
</feature>
<feature type="region of interest" description="Disordered" evidence="7">
    <location>
        <begin position="89"/>
        <end position="207"/>
    </location>
</feature>
<feature type="binding site" evidence="6">
    <location>
        <begin position="553"/>
        <end position="560"/>
    </location>
    <ligand>
        <name>ATP</name>
        <dbReference type="ChEBI" id="CHEBI:30616"/>
    </ligand>
</feature>
<dbReference type="SUPFAM" id="SSF52540">
    <property type="entry name" value="P-loop containing nucleoside triphosphate hydrolases"/>
    <property type="match status" value="1"/>
</dbReference>
<dbReference type="GO" id="GO:0005524">
    <property type="term" value="F:ATP binding"/>
    <property type="evidence" value="ECO:0007669"/>
    <property type="project" value="UniProtKB-UniRule"/>
</dbReference>
<proteinExistence type="inferred from homology"/>
<reference evidence="9 10" key="1">
    <citation type="submission" date="2013-08" db="EMBL/GenBank/DDBJ databases">
        <authorList>
            <person name="Weinstock G."/>
            <person name="Sodergren E."/>
            <person name="Wylie T."/>
            <person name="Fulton L."/>
            <person name="Fulton R."/>
            <person name="Fronick C."/>
            <person name="O'Laughlin M."/>
            <person name="Godfrey J."/>
            <person name="Miner T."/>
            <person name="Herter B."/>
            <person name="Appelbaum E."/>
            <person name="Cordes M."/>
            <person name="Lek S."/>
            <person name="Wollam A."/>
            <person name="Pepin K.H."/>
            <person name="Palsikar V.B."/>
            <person name="Mitreva M."/>
            <person name="Wilson R.K."/>
        </authorList>
    </citation>
    <scope>NUCLEOTIDE SEQUENCE [LARGE SCALE GENOMIC DNA]</scope>
    <source>
        <strain evidence="9 10">ATCC 12856</strain>
    </source>
</reference>
<dbReference type="SMART" id="SM00843">
    <property type="entry name" value="Ftsk_gamma"/>
    <property type="match status" value="1"/>
</dbReference>
<feature type="compositionally biased region" description="Basic and acidic residues" evidence="7">
    <location>
        <begin position="196"/>
        <end position="207"/>
    </location>
</feature>
<dbReference type="HOGENOM" id="CLU_001981_12_3_9"/>
<dbReference type="InterPro" id="IPR050206">
    <property type="entry name" value="FtsK/SpoIIIE/SftA"/>
</dbReference>
<dbReference type="Gene3D" id="3.40.50.300">
    <property type="entry name" value="P-loop containing nucleotide triphosphate hydrolases"/>
    <property type="match status" value="1"/>
</dbReference>
<dbReference type="Pfam" id="PF01580">
    <property type="entry name" value="FtsK_SpoIIIE"/>
    <property type="match status" value="1"/>
</dbReference>
<evidence type="ECO:0000256" key="6">
    <source>
        <dbReference type="PROSITE-ProRule" id="PRU00289"/>
    </source>
</evidence>
<keyword evidence="3" id="KW-0159">Chromosome partition</keyword>
<dbReference type="Proteomes" id="UP000016511">
    <property type="component" value="Unassembled WGS sequence"/>
</dbReference>
<comment type="caution">
    <text evidence="9">The sequence shown here is derived from an EMBL/GenBank/DDBJ whole genome shotgun (WGS) entry which is preliminary data.</text>
</comment>
<name>U1X112_ANEAE</name>
<evidence type="ECO:0000256" key="1">
    <source>
        <dbReference type="ARBA" id="ARBA00006474"/>
    </source>
</evidence>
<dbReference type="Pfam" id="PF17854">
    <property type="entry name" value="FtsK_alpha"/>
    <property type="match status" value="1"/>
</dbReference>
<evidence type="ECO:0000313" key="9">
    <source>
        <dbReference type="EMBL" id="ERI08208.1"/>
    </source>
</evidence>
<feature type="region of interest" description="Disordered" evidence="7">
    <location>
        <begin position="318"/>
        <end position="337"/>
    </location>
</feature>
<dbReference type="PATRIC" id="fig|649747.3.peg.3345"/>
<dbReference type="InterPro" id="IPR027417">
    <property type="entry name" value="P-loop_NTPase"/>
</dbReference>
<dbReference type="PANTHER" id="PTHR22683:SF42">
    <property type="entry name" value="DNA TRANSLOCASE SFTA"/>
    <property type="match status" value="1"/>
</dbReference>
<evidence type="ECO:0000256" key="4">
    <source>
        <dbReference type="ARBA" id="ARBA00022840"/>
    </source>
</evidence>
<dbReference type="InterPro" id="IPR036390">
    <property type="entry name" value="WH_DNA-bd_sf"/>
</dbReference>
<dbReference type="Gene3D" id="3.30.980.40">
    <property type="match status" value="1"/>
</dbReference>
<evidence type="ECO:0000256" key="2">
    <source>
        <dbReference type="ARBA" id="ARBA00022741"/>
    </source>
</evidence>
<dbReference type="STRING" id="649747.HMPREF0083_03688"/>
<evidence type="ECO:0000256" key="5">
    <source>
        <dbReference type="ARBA" id="ARBA00023125"/>
    </source>
</evidence>
<dbReference type="Pfam" id="PF09397">
    <property type="entry name" value="FtsK_gamma"/>
    <property type="match status" value="1"/>
</dbReference>
<dbReference type="Gene3D" id="1.10.10.10">
    <property type="entry name" value="Winged helix-like DNA-binding domain superfamily/Winged helix DNA-binding domain"/>
    <property type="match status" value="1"/>
</dbReference>